<organism evidence="12 13">
    <name type="scientific">Trichinella nativa</name>
    <dbReference type="NCBI Taxonomy" id="6335"/>
    <lineage>
        <taxon>Eukaryota</taxon>
        <taxon>Metazoa</taxon>
        <taxon>Ecdysozoa</taxon>
        <taxon>Nematoda</taxon>
        <taxon>Enoplea</taxon>
        <taxon>Dorylaimia</taxon>
        <taxon>Trichinellida</taxon>
        <taxon>Trichinellidae</taxon>
        <taxon>Trichinella</taxon>
    </lineage>
</organism>
<dbReference type="SUPFAM" id="SSF52799">
    <property type="entry name" value="(Phosphotyrosine protein) phosphatases II"/>
    <property type="match status" value="1"/>
</dbReference>
<dbReference type="GO" id="GO:0005925">
    <property type="term" value="C:focal adhesion"/>
    <property type="evidence" value="ECO:0007669"/>
    <property type="project" value="TreeGrafter"/>
</dbReference>
<dbReference type="Gene3D" id="2.30.29.30">
    <property type="entry name" value="Pleckstrin-homology domain (PH domain)/Phosphotyrosine-binding domain (PTB)"/>
    <property type="match status" value="1"/>
</dbReference>
<proteinExistence type="inferred from homology"/>
<gene>
    <name evidence="12" type="primary">TNS</name>
    <name evidence="12" type="ORF">T02_1338</name>
</gene>
<dbReference type="InterPro" id="IPR014020">
    <property type="entry name" value="Tensin_C2-dom"/>
</dbReference>
<dbReference type="Pfam" id="PF00017">
    <property type="entry name" value="SH2"/>
    <property type="match status" value="1"/>
</dbReference>
<evidence type="ECO:0000256" key="4">
    <source>
        <dbReference type="ARBA" id="ARBA00022801"/>
    </source>
</evidence>
<evidence type="ECO:0000256" key="9">
    <source>
        <dbReference type="SAM" id="MobiDB-lite"/>
    </source>
</evidence>
<dbReference type="SUPFAM" id="SSF50729">
    <property type="entry name" value="PH domain-like"/>
    <property type="match status" value="1"/>
</dbReference>
<evidence type="ECO:0000256" key="2">
    <source>
        <dbReference type="ARBA" id="ARBA00007881"/>
    </source>
</evidence>
<feature type="compositionally biased region" description="Acidic residues" evidence="9">
    <location>
        <begin position="434"/>
        <end position="444"/>
    </location>
</feature>
<dbReference type="STRING" id="6335.A0A0V1LHF8"/>
<feature type="compositionally biased region" description="Polar residues" evidence="9">
    <location>
        <begin position="731"/>
        <end position="743"/>
    </location>
</feature>
<dbReference type="PROSITE" id="PS51182">
    <property type="entry name" value="C2_TENSIN"/>
    <property type="match status" value="1"/>
</dbReference>
<dbReference type="CDD" id="cd09927">
    <property type="entry name" value="SH2_Tensin_like"/>
    <property type="match status" value="1"/>
</dbReference>
<keyword evidence="13" id="KW-1185">Reference proteome</keyword>
<dbReference type="FunFam" id="3.30.505.10:FF:000002">
    <property type="entry name" value="Tensin 1"/>
    <property type="match status" value="1"/>
</dbReference>
<dbReference type="SMART" id="SM00462">
    <property type="entry name" value="PTB"/>
    <property type="match status" value="1"/>
</dbReference>
<dbReference type="InterPro" id="IPR013625">
    <property type="entry name" value="PTB"/>
</dbReference>
<dbReference type="CDD" id="cd01213">
    <property type="entry name" value="PTB_tensin"/>
    <property type="match status" value="1"/>
</dbReference>
<dbReference type="GO" id="GO:0004721">
    <property type="term" value="F:phosphoprotein phosphatase activity"/>
    <property type="evidence" value="ECO:0007669"/>
    <property type="project" value="UniProtKB-KW"/>
</dbReference>
<dbReference type="PROSITE" id="PS50001">
    <property type="entry name" value="SH2"/>
    <property type="match status" value="1"/>
</dbReference>
<comment type="similarity">
    <text evidence="2">Belongs to the PTEN phosphatase protein family.</text>
</comment>
<dbReference type="SMART" id="SM01326">
    <property type="entry name" value="PTEN_C2"/>
    <property type="match status" value="1"/>
</dbReference>
<keyword evidence="3" id="KW-0597">Phosphoprotein</keyword>
<evidence type="ECO:0000313" key="13">
    <source>
        <dbReference type="Proteomes" id="UP000054721"/>
    </source>
</evidence>
<sequence>MSWNERWKLSRSLFAHNRMLIIRKSVARMRGGNGNLSSVQLVFFCCSCCCPIDFIYKVQHLHAVLPSPGNIVKSSQRTRNLKVTRNNSCQPSSMLTFAFAGCDDLYSKSVQLTIKMLASKHDGKFKIFNVSKERSELANLNVFECGWPECLAPALEKLCTICKEMDRWLELSTENVVVIHQKGGFRRAAVVVSAFMHYCSICASESQMLEHLAMQQYCKQHSLLPSQRREPVVLYTLVVRGLTKRCPVYFKIYGKMVPVFTSNVVSGNAAEVLVARFRPPVSLRGDILLKCCSAEDEFHQKCTLFQCQFNTCTVNNHSCRKIVFKNDELDYPISENLSLELFCAIIEPNCKSEIYPTDDNGNNSSNLSFNTSNIEPVYLEPSTDNSFNSFEWFYDHNSSNEDGSKAEQQSSGGTTLAMRRRRTATTSPPRDADPILEPDPEADLDVDHDRATEAGKDNGRKKRWLSRGSVESGRRDVEPALERPVVVDVRGKRASFDVVTADSLGIVDLSPFRVGRAGVDRETRAPHWAPPQTRRVIDTNYGPFESPFRPPAVVPPVKRAASPAPVRVHHARASPTVDKGDIDVDLVGEDRYDPQSRAFSYVPAQSLEEHFRAPKKPTKLVPAFKYTDNWTVADEPLVTVEEDPASARVPNFDDLCDPNFYLNFDNGRLSGTATESHNGAETDHHALSLCTDVSVDCPIGDQGSNAWGADDNDPQQQQQPAAEASSKPSSTRHPSTFHSNNYHSPLSAATLDSRWSPSPSSRGDFHFDDLTLGLEPLQTRRYQHRPGQQLLLFDCSEPTTPRPFNNRCPSPNFYRNRQKLQVETRPVYTPTAWEERFLGGLGDQWDDSQRVSMSRRPLYYGNSLPEWPAESDADSISAGGPVDSESWLDLQMQKLKIRREVNDPARRRRREQERLLLEELKQVQHVDGGRGRFGRHGAVAGAVAGSKGAPLMDESTASAVSSISNSSPGRANEESHTITNNNNTATTTVTTPLHPGFTRRKTNNANTTTVPTSDHDTSPLLDVQSTVGRNRDGLWSSSSSSHRHACYNPHQTNFDHCYYYSNTLSSTKSASSPKSILKKPKSFPAQPFVSPSYQATEELQSGNYYHDQVDGPDSSSYLKSRIDNTLASTDQPDYASSYMLNSPARVETPAFPVRRMETPLPYHPLLYAGASTDDSRMMMSRVQNKPPPPPPPMSIRSLSPGSHYYAHSVRSSLASLLVASQPASQKAYSFCLLFYVIVVDHRNCATTERSFIHSTMKECLSKVDFFVKIDPPPPTVSNMEEDGNSARMDGSRYITTSSSSSSFCSACPSESNPTTNTTATTTTTTTTITPNAEIVDPMSPLKMIDDLFTSWKTKTMEVVHHHPVFVKDTSKYWYKPQISREETISVLKDKQPGSFIIRDSSSFPGAFGLALKVATAPPGVMTKGNSDGSELVRHFLIETTAKGVKLKGCNNEPVFGSLAALVYQHSITPLALPCKLLLPDYDPAVSVEQVTTAQQLLEQGAACNVTYLYSNATESLTGPEAIRRTIDSALVLSSQKKIEPLNVHFKVSSQGITITDNARKVFFRRHYPVQTITHCGLDPENRQWCCNSNSGPARIYGFVARKSLAKSENVCHLFAELEPEQPASAIVNFVNKVIINPNRSHVSSSFMAVVALKSLCQLVTVHHHHHHHQYPGDHRTSIAYLRVGEEASSSRLVVFIDEVKKEKTNSSIYT</sequence>
<dbReference type="Gene3D" id="2.60.40.1110">
    <property type="match status" value="1"/>
</dbReference>
<comment type="subcellular location">
    <subcellularLocation>
        <location evidence="1">Cell junction</location>
    </subcellularLocation>
</comment>
<feature type="region of interest" description="Disordered" evidence="9">
    <location>
        <begin position="961"/>
        <end position="1020"/>
    </location>
</feature>
<evidence type="ECO:0000256" key="3">
    <source>
        <dbReference type="ARBA" id="ARBA00022553"/>
    </source>
</evidence>
<dbReference type="InterPro" id="IPR000980">
    <property type="entry name" value="SH2"/>
</dbReference>
<evidence type="ECO:0000259" key="10">
    <source>
        <dbReference type="PROSITE" id="PS50001"/>
    </source>
</evidence>
<dbReference type="InterPro" id="IPR035012">
    <property type="entry name" value="Tensin-like_SH2"/>
</dbReference>
<dbReference type="PANTHER" id="PTHR45734">
    <property type="entry name" value="TENSIN"/>
    <property type="match status" value="1"/>
</dbReference>
<reference evidence="12 13" key="1">
    <citation type="submission" date="2015-05" db="EMBL/GenBank/DDBJ databases">
        <title>Evolution of Trichinella species and genotypes.</title>
        <authorList>
            <person name="Korhonen P.K."/>
            <person name="Edoardo P."/>
            <person name="Giuseppe L.R."/>
            <person name="Gasser R.B."/>
        </authorList>
    </citation>
    <scope>NUCLEOTIDE SEQUENCE [LARGE SCALE GENOMIC DNA]</scope>
    <source>
        <strain evidence="12">ISS10</strain>
    </source>
</reference>
<dbReference type="SUPFAM" id="SSF49562">
    <property type="entry name" value="C2 domain (Calcium/lipid-binding domain, CaLB)"/>
    <property type="match status" value="1"/>
</dbReference>
<feature type="region of interest" description="Disordered" evidence="9">
    <location>
        <begin position="701"/>
        <end position="743"/>
    </location>
</feature>
<dbReference type="InterPro" id="IPR035892">
    <property type="entry name" value="C2_domain_sf"/>
</dbReference>
<feature type="non-terminal residue" evidence="12">
    <location>
        <position position="1"/>
    </location>
</feature>
<dbReference type="InterPro" id="IPR051484">
    <property type="entry name" value="Tensin_PTEN_phosphatase"/>
</dbReference>
<feature type="compositionally biased region" description="Low complexity" evidence="9">
    <location>
        <begin position="714"/>
        <end position="729"/>
    </location>
</feature>
<dbReference type="Pfam" id="PF08416">
    <property type="entry name" value="PTB"/>
    <property type="match status" value="1"/>
</dbReference>
<dbReference type="Gene3D" id="3.30.505.10">
    <property type="entry name" value="SH2 domain"/>
    <property type="match status" value="1"/>
</dbReference>
<evidence type="ECO:0000256" key="1">
    <source>
        <dbReference type="ARBA" id="ARBA00004282"/>
    </source>
</evidence>
<feature type="compositionally biased region" description="Basic and acidic residues" evidence="9">
    <location>
        <begin position="445"/>
        <end position="458"/>
    </location>
</feature>
<keyword evidence="7 8" id="KW-0727">SH2 domain</keyword>
<dbReference type="Pfam" id="PF10409">
    <property type="entry name" value="PTEN_C2"/>
    <property type="match status" value="1"/>
</dbReference>
<dbReference type="InterPro" id="IPR033929">
    <property type="entry name" value="Tensin_PTB"/>
</dbReference>
<feature type="region of interest" description="Disordered" evidence="9">
    <location>
        <begin position="398"/>
        <end position="476"/>
    </location>
</feature>
<dbReference type="EMBL" id="JYDW01000050">
    <property type="protein sequence ID" value="KRZ58934.1"/>
    <property type="molecule type" value="Genomic_DNA"/>
</dbReference>
<dbReference type="InterPro" id="IPR029021">
    <property type="entry name" value="Prot-tyrosine_phosphatase-like"/>
</dbReference>
<dbReference type="InterPro" id="IPR006020">
    <property type="entry name" value="PTB/PI_dom"/>
</dbReference>
<keyword evidence="4" id="KW-0378">Hydrolase</keyword>
<dbReference type="Gene3D" id="3.90.190.10">
    <property type="entry name" value="Protein tyrosine phosphatase superfamily"/>
    <property type="match status" value="1"/>
</dbReference>
<dbReference type="SMART" id="SM00252">
    <property type="entry name" value="SH2"/>
    <property type="match status" value="1"/>
</dbReference>
<dbReference type="SUPFAM" id="SSF55550">
    <property type="entry name" value="SH2 domain"/>
    <property type="match status" value="1"/>
</dbReference>
<feature type="domain" description="SH2" evidence="10">
    <location>
        <begin position="1373"/>
        <end position="1480"/>
    </location>
</feature>
<dbReference type="InterPro" id="IPR036860">
    <property type="entry name" value="SH2_dom_sf"/>
</dbReference>
<dbReference type="Proteomes" id="UP000054721">
    <property type="component" value="Unassembled WGS sequence"/>
</dbReference>
<keyword evidence="6" id="KW-0965">Cell junction</keyword>
<feature type="domain" description="C2 tensin-type" evidence="11">
    <location>
        <begin position="229"/>
        <end position="359"/>
    </location>
</feature>
<evidence type="ECO:0000259" key="11">
    <source>
        <dbReference type="PROSITE" id="PS51182"/>
    </source>
</evidence>
<dbReference type="OrthoDB" id="6273691at2759"/>
<dbReference type="InterPro" id="IPR011993">
    <property type="entry name" value="PH-like_dom_sf"/>
</dbReference>
<evidence type="ECO:0000256" key="8">
    <source>
        <dbReference type="PROSITE-ProRule" id="PRU00191"/>
    </source>
</evidence>
<accession>A0A0V1LHF8</accession>
<evidence type="ECO:0000256" key="7">
    <source>
        <dbReference type="ARBA" id="ARBA00022999"/>
    </source>
</evidence>
<evidence type="ECO:0000256" key="6">
    <source>
        <dbReference type="ARBA" id="ARBA00022949"/>
    </source>
</evidence>
<feature type="compositionally biased region" description="Low complexity" evidence="9">
    <location>
        <begin position="977"/>
        <end position="991"/>
    </location>
</feature>
<dbReference type="PANTHER" id="PTHR45734:SF10">
    <property type="entry name" value="BLISTERY, ISOFORM A"/>
    <property type="match status" value="1"/>
</dbReference>
<protein>
    <submittedName>
        <fullName evidence="12">Tensin</fullName>
    </submittedName>
</protein>
<keyword evidence="5" id="KW-0904">Protein phosphatase</keyword>
<comment type="caution">
    <text evidence="12">The sequence shown here is derived from an EMBL/GenBank/DDBJ whole genome shotgun (WGS) entry which is preliminary data.</text>
</comment>
<name>A0A0V1LHF8_9BILA</name>
<evidence type="ECO:0000313" key="12">
    <source>
        <dbReference type="EMBL" id="KRZ58934.1"/>
    </source>
</evidence>
<evidence type="ECO:0000256" key="5">
    <source>
        <dbReference type="ARBA" id="ARBA00022912"/>
    </source>
</evidence>